<dbReference type="InterPro" id="IPR023214">
    <property type="entry name" value="HAD_sf"/>
</dbReference>
<dbReference type="AlphaFoldDB" id="T1EMB4"/>
<dbReference type="GO" id="GO:0009298">
    <property type="term" value="P:GDP-mannose biosynthetic process"/>
    <property type="evidence" value="ECO:0007669"/>
    <property type="project" value="UniProtKB-UniPathway"/>
</dbReference>
<comment type="subunit">
    <text evidence="5 14">Homodimer.</text>
</comment>
<dbReference type="OrthoDB" id="10264771at2759"/>
<feature type="binding site" evidence="12">
    <location>
        <position position="165"/>
    </location>
    <ligand>
        <name>alpha-D-mannose 1-phosphate</name>
        <dbReference type="ChEBI" id="CHEBI:58409"/>
    </ligand>
</feature>
<evidence type="ECO:0000256" key="11">
    <source>
        <dbReference type="PIRSR" id="PIRSR605002-1"/>
    </source>
</evidence>
<feature type="binding site" evidence="13">
    <location>
        <position position="207"/>
    </location>
    <ligand>
        <name>Mg(2+)</name>
        <dbReference type="ChEBI" id="CHEBI:18420"/>
        <label>1</label>
    </ligand>
</feature>
<dbReference type="InterPro" id="IPR043169">
    <property type="entry name" value="PMM_cap"/>
</dbReference>
<dbReference type="CTD" id="20197714"/>
<dbReference type="InterPro" id="IPR005002">
    <property type="entry name" value="PMM"/>
</dbReference>
<accession>T1EMB4</accession>
<evidence type="ECO:0000256" key="6">
    <source>
        <dbReference type="ARBA" id="ARBA00012730"/>
    </source>
</evidence>
<dbReference type="GO" id="GO:0006013">
    <property type="term" value="P:mannose metabolic process"/>
    <property type="evidence" value="ECO:0000318"/>
    <property type="project" value="GO_Central"/>
</dbReference>
<dbReference type="FunCoup" id="T1EMB4">
    <property type="interactions" value="1002"/>
</dbReference>
<keyword evidence="8 13" id="KW-0479">Metal-binding</keyword>
<dbReference type="KEGG" id="hro:HELRODRAFT_157435"/>
<dbReference type="InParanoid" id="T1EMB4"/>
<feature type="binding site" evidence="12">
    <location>
        <position position="125"/>
    </location>
    <ligand>
        <name>alpha-D-mannose 1-phosphate</name>
        <dbReference type="ChEBI" id="CHEBI:58409"/>
    </ligand>
</feature>
<dbReference type="RefSeq" id="XP_009021899.1">
    <property type="nucleotide sequence ID" value="XM_009023651.1"/>
</dbReference>
<feature type="binding site" evidence="13">
    <location>
        <position position="16"/>
    </location>
    <ligand>
        <name>Mg(2+)</name>
        <dbReference type="ChEBI" id="CHEBI:18420"/>
        <label>1</label>
    </ligand>
</feature>
<dbReference type="FunFam" id="3.40.50.1000:FF:000216">
    <property type="entry name" value="Phosphomannomutase"/>
    <property type="match status" value="1"/>
</dbReference>
<feature type="binding site" evidence="12">
    <location>
        <position position="163"/>
    </location>
    <ligand>
        <name>alpha-D-mannose 1-phosphate</name>
        <dbReference type="ChEBI" id="CHEBI:58409"/>
    </ligand>
</feature>
<dbReference type="Gene3D" id="3.40.50.1000">
    <property type="entry name" value="HAD superfamily/HAD-like"/>
    <property type="match status" value="1"/>
</dbReference>
<feature type="active site" description="Nucleophile" evidence="11">
    <location>
        <position position="14"/>
    </location>
</feature>
<reference evidence="17" key="1">
    <citation type="submission" date="2012-12" db="EMBL/GenBank/DDBJ databases">
        <authorList>
            <person name="Hellsten U."/>
            <person name="Grimwood J."/>
            <person name="Chapman J.A."/>
            <person name="Shapiro H."/>
            <person name="Aerts A."/>
            <person name="Otillar R.P."/>
            <person name="Terry A.Y."/>
            <person name="Boore J.L."/>
            <person name="Simakov O."/>
            <person name="Marletaz F."/>
            <person name="Cho S.-J."/>
            <person name="Edsinger-Gonzales E."/>
            <person name="Havlak P."/>
            <person name="Kuo D.-H."/>
            <person name="Larsson T."/>
            <person name="Lv J."/>
            <person name="Arendt D."/>
            <person name="Savage R."/>
            <person name="Osoegawa K."/>
            <person name="de Jong P."/>
            <person name="Lindberg D.R."/>
            <person name="Seaver E.C."/>
            <person name="Weisblat D.A."/>
            <person name="Putnam N.H."/>
            <person name="Grigoriev I.V."/>
            <person name="Rokhsar D.S."/>
        </authorList>
    </citation>
    <scope>NUCLEOTIDE SEQUENCE</scope>
</reference>
<dbReference type="NCBIfam" id="TIGR01484">
    <property type="entry name" value="HAD-SF-IIB"/>
    <property type="match status" value="1"/>
</dbReference>
<comment type="pathway">
    <text evidence="3 14">Nucleotide-sugar biosynthesis; GDP-alpha-D-mannose biosynthesis; alpha-D-mannose 1-phosphate from D-fructose 6-phosphate: step 2/2.</text>
</comment>
<evidence type="ECO:0000256" key="13">
    <source>
        <dbReference type="PIRSR" id="PIRSR605002-3"/>
    </source>
</evidence>
<dbReference type="Gene3D" id="3.30.1240.20">
    <property type="match status" value="1"/>
</dbReference>
<comment type="cofactor">
    <cofactor evidence="13">
        <name>Mg(2+)</name>
        <dbReference type="ChEBI" id="CHEBI:18420"/>
    </cofactor>
</comment>
<proteinExistence type="inferred from homology"/>
<dbReference type="EC" id="5.4.2.8" evidence="6 14"/>
<evidence type="ECO:0000313" key="15">
    <source>
        <dbReference type="EMBL" id="ESO00125.1"/>
    </source>
</evidence>
<dbReference type="CDD" id="cd02585">
    <property type="entry name" value="HAD_PMM"/>
    <property type="match status" value="1"/>
</dbReference>
<dbReference type="OMA" id="ISHRVYT"/>
<dbReference type="eggNOG" id="KOG3189">
    <property type="taxonomic scope" value="Eukaryota"/>
</dbReference>
<dbReference type="GO" id="GO:0006487">
    <property type="term" value="P:protein N-linked glycosylation"/>
    <property type="evidence" value="ECO:0000318"/>
    <property type="project" value="GO_Central"/>
</dbReference>
<keyword evidence="17" id="KW-1185">Reference proteome</keyword>
<evidence type="ECO:0000256" key="2">
    <source>
        <dbReference type="ARBA" id="ARBA00004496"/>
    </source>
</evidence>
<dbReference type="GO" id="GO:0005829">
    <property type="term" value="C:cytosol"/>
    <property type="evidence" value="ECO:0000318"/>
    <property type="project" value="GO_Central"/>
</dbReference>
<dbReference type="PANTHER" id="PTHR10466">
    <property type="entry name" value="PHOSPHOMANNOMUTASE"/>
    <property type="match status" value="1"/>
</dbReference>
<evidence type="ECO:0000256" key="8">
    <source>
        <dbReference type="ARBA" id="ARBA00022723"/>
    </source>
</evidence>
<feature type="binding site" evidence="12">
    <location>
        <position position="23"/>
    </location>
    <ligand>
        <name>alpha-D-mannose 1-phosphate</name>
        <dbReference type="ChEBI" id="CHEBI:58409"/>
    </ligand>
</feature>
<evidence type="ECO:0000256" key="7">
    <source>
        <dbReference type="ARBA" id="ARBA00022490"/>
    </source>
</evidence>
<gene>
    <name evidence="16" type="primary">20197714</name>
    <name evidence="15" type="ORF">HELRODRAFT_157435</name>
</gene>
<comment type="subcellular location">
    <subcellularLocation>
        <location evidence="2 14">Cytoplasm</location>
    </subcellularLocation>
</comment>
<keyword evidence="7 14" id="KW-0963">Cytoplasm</keyword>
<dbReference type="GeneID" id="20197714"/>
<evidence type="ECO:0000256" key="14">
    <source>
        <dbReference type="RuleBase" id="RU361118"/>
    </source>
</evidence>
<evidence type="ECO:0000313" key="17">
    <source>
        <dbReference type="Proteomes" id="UP000015101"/>
    </source>
</evidence>
<evidence type="ECO:0000256" key="10">
    <source>
        <dbReference type="ARBA" id="ARBA00023235"/>
    </source>
</evidence>
<keyword evidence="10 14" id="KW-0413">Isomerase</keyword>
<feature type="binding site" evidence="13">
    <location>
        <position position="14"/>
    </location>
    <ligand>
        <name>Mg(2+)</name>
        <dbReference type="ChEBI" id="CHEBI:18420"/>
        <label>1</label>
    </ligand>
</feature>
<dbReference type="InterPro" id="IPR036412">
    <property type="entry name" value="HAD-like_sf"/>
</dbReference>
<feature type="binding site" evidence="13">
    <location>
        <position position="210"/>
    </location>
    <ligand>
        <name>Mg(2+)</name>
        <dbReference type="ChEBI" id="CHEBI:18420"/>
        <label>1</label>
    </ligand>
</feature>
<reference evidence="16" key="3">
    <citation type="submission" date="2015-06" db="UniProtKB">
        <authorList>
            <consortium name="EnsemblMetazoa"/>
        </authorList>
    </citation>
    <scope>IDENTIFICATION</scope>
</reference>
<comment type="similarity">
    <text evidence="4 14">Belongs to the eukaryotic PMM family.</text>
</comment>
<dbReference type="GO" id="GO:0004615">
    <property type="term" value="F:phosphomannomutase activity"/>
    <property type="evidence" value="ECO:0000318"/>
    <property type="project" value="GO_Central"/>
</dbReference>
<evidence type="ECO:0000256" key="9">
    <source>
        <dbReference type="ARBA" id="ARBA00022842"/>
    </source>
</evidence>
<evidence type="ECO:0000256" key="5">
    <source>
        <dbReference type="ARBA" id="ARBA00011738"/>
    </source>
</evidence>
<dbReference type="SUPFAM" id="SSF56784">
    <property type="entry name" value="HAD-like"/>
    <property type="match status" value="1"/>
</dbReference>
<dbReference type="EMBL" id="KB097026">
    <property type="protein sequence ID" value="ESO00125.1"/>
    <property type="molecule type" value="Genomic_DNA"/>
</dbReference>
<name>T1EMB4_HELRO</name>
<comment type="function">
    <text evidence="14">Involved in the synthesis of the GDP-mannose and dolichol-phosphate-mannose required for a number of critical mannosyl transfer reactions.</text>
</comment>
<dbReference type="STRING" id="6412.T1EMB4"/>
<feature type="active site" description="Proton donor/acceptor" evidence="11">
    <location>
        <position position="16"/>
    </location>
</feature>
<feature type="binding site" evidence="13">
    <location>
        <position position="205"/>
    </location>
    <ligand>
        <name>Mg(2+)</name>
        <dbReference type="ChEBI" id="CHEBI:18420"/>
        <label>1</label>
    </ligand>
</feature>
<dbReference type="InterPro" id="IPR006379">
    <property type="entry name" value="HAD-SF_hydro_IIB"/>
</dbReference>
<evidence type="ECO:0000256" key="12">
    <source>
        <dbReference type="PIRSR" id="PIRSR605002-2"/>
    </source>
</evidence>
<sequence length="231" mass="26340">MATERDTSTICLFDVDGTLTAPRQKITSRVEECLQRLNKKIVVGLVGGSDLAKIAEQMFVDVIHRYDYVFSENGLVAHKHGKLISKESIVSYMGEEKLQEFINFALESLSKIRLPCKRGSFIEFRSGLINVSPVHHVRRDLVKLFQQRFPDSGLTFSIGGQISIDVFPVGWDKRYCLKHIEKEAFNTIYFFGDKTKPGENDYEIYADERTKSFSVVSPEDTVSQLNKLFDV</sequence>
<dbReference type="EnsemblMetazoa" id="HelroT157435">
    <property type="protein sequence ID" value="HelroP157435"/>
    <property type="gene ID" value="HelroG157435"/>
</dbReference>
<evidence type="ECO:0000256" key="4">
    <source>
        <dbReference type="ARBA" id="ARBA00009736"/>
    </source>
</evidence>
<dbReference type="UniPathway" id="UPA00126">
    <property type="reaction ID" value="UER00424"/>
</dbReference>
<dbReference type="EMBL" id="AMQM01005669">
    <property type="status" value="NOT_ANNOTATED_CDS"/>
    <property type="molecule type" value="Genomic_DNA"/>
</dbReference>
<reference evidence="15 17" key="2">
    <citation type="journal article" date="2013" name="Nature">
        <title>Insights into bilaterian evolution from three spiralian genomes.</title>
        <authorList>
            <person name="Simakov O."/>
            <person name="Marletaz F."/>
            <person name="Cho S.J."/>
            <person name="Edsinger-Gonzales E."/>
            <person name="Havlak P."/>
            <person name="Hellsten U."/>
            <person name="Kuo D.H."/>
            <person name="Larsson T."/>
            <person name="Lv J."/>
            <person name="Arendt D."/>
            <person name="Savage R."/>
            <person name="Osoegawa K."/>
            <person name="de Jong P."/>
            <person name="Grimwood J."/>
            <person name="Chapman J.A."/>
            <person name="Shapiro H."/>
            <person name="Aerts A."/>
            <person name="Otillar R.P."/>
            <person name="Terry A.Y."/>
            <person name="Boore J.L."/>
            <person name="Grigoriev I.V."/>
            <person name="Lindberg D.R."/>
            <person name="Seaver E.C."/>
            <person name="Weisblat D.A."/>
            <person name="Putnam N.H."/>
            <person name="Rokhsar D.S."/>
        </authorList>
    </citation>
    <scope>NUCLEOTIDE SEQUENCE</scope>
</reference>
<dbReference type="Proteomes" id="UP000015101">
    <property type="component" value="Unassembled WGS sequence"/>
</dbReference>
<dbReference type="HOGENOM" id="CLU_065642_0_1_1"/>
<comment type="catalytic activity">
    <reaction evidence="1 14">
        <text>alpha-D-mannose 1-phosphate = D-mannose 6-phosphate</text>
        <dbReference type="Rhea" id="RHEA:11140"/>
        <dbReference type="ChEBI" id="CHEBI:58409"/>
        <dbReference type="ChEBI" id="CHEBI:58735"/>
        <dbReference type="EC" id="5.4.2.8"/>
    </reaction>
</comment>
<evidence type="ECO:0000256" key="1">
    <source>
        <dbReference type="ARBA" id="ARBA00000586"/>
    </source>
</evidence>
<dbReference type="GO" id="GO:0046872">
    <property type="term" value="F:metal ion binding"/>
    <property type="evidence" value="ECO:0007669"/>
    <property type="project" value="UniProtKB-KW"/>
</dbReference>
<keyword evidence="9 13" id="KW-0460">Magnesium</keyword>
<evidence type="ECO:0000256" key="3">
    <source>
        <dbReference type="ARBA" id="ARBA00004699"/>
    </source>
</evidence>
<evidence type="ECO:0000313" key="16">
    <source>
        <dbReference type="EnsemblMetazoa" id="HelroP157435"/>
    </source>
</evidence>
<feature type="binding site" evidence="13">
    <location>
        <position position="193"/>
    </location>
    <ligand>
        <name>Mg(2+)</name>
        <dbReference type="ChEBI" id="CHEBI:18420"/>
        <label>1</label>
    </ligand>
</feature>
<dbReference type="PANTHER" id="PTHR10466:SF0">
    <property type="entry name" value="PHOSPHOMANNOMUTASE"/>
    <property type="match status" value="1"/>
</dbReference>
<protein>
    <recommendedName>
        <fullName evidence="6 14">Phosphomannomutase</fullName>
        <ecNumber evidence="6 14">5.4.2.8</ecNumber>
    </recommendedName>
</protein>
<organism evidence="16 17">
    <name type="scientific">Helobdella robusta</name>
    <name type="common">Californian leech</name>
    <dbReference type="NCBI Taxonomy" id="6412"/>
    <lineage>
        <taxon>Eukaryota</taxon>
        <taxon>Metazoa</taxon>
        <taxon>Spiralia</taxon>
        <taxon>Lophotrochozoa</taxon>
        <taxon>Annelida</taxon>
        <taxon>Clitellata</taxon>
        <taxon>Hirudinea</taxon>
        <taxon>Rhynchobdellida</taxon>
        <taxon>Glossiphoniidae</taxon>
        <taxon>Helobdella</taxon>
    </lineage>
</organism>
<dbReference type="Pfam" id="PF03332">
    <property type="entry name" value="PMM"/>
    <property type="match status" value="1"/>
</dbReference>
<dbReference type="FunFam" id="3.40.50.1000:FF:000449">
    <property type="match status" value="1"/>
</dbReference>